<protein>
    <submittedName>
        <fullName evidence="1">Uncharacterized protein</fullName>
    </submittedName>
</protein>
<evidence type="ECO:0000313" key="2">
    <source>
        <dbReference type="Proteomes" id="UP000314294"/>
    </source>
</evidence>
<sequence length="205" mass="22182">MALYPKNENTIIGILPSRCIVDLPVYVCVSPYQSSDVGIGLLVQQELGDPVVAAVSRHVQRCEVVQCDVVDRGLVLQQELQALDVVSLGRHVQRRQSVLCEADSGGSIQGCFVIAFSPCSLFHSLPHPSHLGTPPPPLLPTPPLPLLAPPHPTARPAPHFRLDIGVVVVLEQQRRRLGVVFAGGDVQRRQADFALGVVLQQQGDH</sequence>
<proteinExistence type="predicted"/>
<reference evidence="1 2" key="1">
    <citation type="submission" date="2019-03" db="EMBL/GenBank/DDBJ databases">
        <title>First draft genome of Liparis tanakae, snailfish: a comprehensive survey of snailfish specific genes.</title>
        <authorList>
            <person name="Kim W."/>
            <person name="Song I."/>
            <person name="Jeong J.-H."/>
            <person name="Kim D."/>
            <person name="Kim S."/>
            <person name="Ryu S."/>
            <person name="Song J.Y."/>
            <person name="Lee S.K."/>
        </authorList>
    </citation>
    <scope>NUCLEOTIDE SEQUENCE [LARGE SCALE GENOMIC DNA]</scope>
    <source>
        <tissue evidence="1">Muscle</tissue>
    </source>
</reference>
<accession>A0A4Z2GWD9</accession>
<keyword evidence="2" id="KW-1185">Reference proteome</keyword>
<dbReference type="EMBL" id="SRLO01000397">
    <property type="protein sequence ID" value="TNN57769.1"/>
    <property type="molecule type" value="Genomic_DNA"/>
</dbReference>
<dbReference type="AlphaFoldDB" id="A0A4Z2GWD9"/>
<evidence type="ECO:0000313" key="1">
    <source>
        <dbReference type="EMBL" id="TNN57769.1"/>
    </source>
</evidence>
<comment type="caution">
    <text evidence="1">The sequence shown here is derived from an EMBL/GenBank/DDBJ whole genome shotgun (WGS) entry which is preliminary data.</text>
</comment>
<organism evidence="1 2">
    <name type="scientific">Liparis tanakae</name>
    <name type="common">Tanaka's snailfish</name>
    <dbReference type="NCBI Taxonomy" id="230148"/>
    <lineage>
        <taxon>Eukaryota</taxon>
        <taxon>Metazoa</taxon>
        <taxon>Chordata</taxon>
        <taxon>Craniata</taxon>
        <taxon>Vertebrata</taxon>
        <taxon>Euteleostomi</taxon>
        <taxon>Actinopterygii</taxon>
        <taxon>Neopterygii</taxon>
        <taxon>Teleostei</taxon>
        <taxon>Neoteleostei</taxon>
        <taxon>Acanthomorphata</taxon>
        <taxon>Eupercaria</taxon>
        <taxon>Perciformes</taxon>
        <taxon>Cottioidei</taxon>
        <taxon>Cottales</taxon>
        <taxon>Liparidae</taxon>
        <taxon>Liparis</taxon>
    </lineage>
</organism>
<gene>
    <name evidence="1" type="ORF">EYF80_032047</name>
</gene>
<dbReference type="Proteomes" id="UP000314294">
    <property type="component" value="Unassembled WGS sequence"/>
</dbReference>
<name>A0A4Z2GWD9_9TELE</name>